<dbReference type="STRING" id="364200.SAMN04488515_2131"/>
<dbReference type="AlphaFoldDB" id="A0A1I0QRU9"/>
<reference evidence="1 2" key="1">
    <citation type="submission" date="2016-10" db="EMBL/GenBank/DDBJ databases">
        <authorList>
            <person name="de Groot N.N."/>
        </authorList>
    </citation>
    <scope>NUCLEOTIDE SEQUENCE [LARGE SCALE GENOMIC DNA]</scope>
    <source>
        <strain evidence="1 2">DSM 17925</strain>
    </source>
</reference>
<accession>A0A1I0QRU9</accession>
<gene>
    <name evidence="1" type="ORF">SAMN04488515_2131</name>
</gene>
<organism evidence="1 2">
    <name type="scientific">Cognatiyoonia koreensis</name>
    <dbReference type="NCBI Taxonomy" id="364200"/>
    <lineage>
        <taxon>Bacteria</taxon>
        <taxon>Pseudomonadati</taxon>
        <taxon>Pseudomonadota</taxon>
        <taxon>Alphaproteobacteria</taxon>
        <taxon>Rhodobacterales</taxon>
        <taxon>Paracoccaceae</taxon>
        <taxon>Cognatiyoonia</taxon>
    </lineage>
</organism>
<evidence type="ECO:0000313" key="1">
    <source>
        <dbReference type="EMBL" id="SEW30089.1"/>
    </source>
</evidence>
<name>A0A1I0QRU9_9RHOB</name>
<protein>
    <submittedName>
        <fullName evidence="1">Uncharacterized protein</fullName>
    </submittedName>
</protein>
<keyword evidence="2" id="KW-1185">Reference proteome</keyword>
<dbReference type="Proteomes" id="UP000199167">
    <property type="component" value="Unassembled WGS sequence"/>
</dbReference>
<dbReference type="RefSeq" id="WP_089993740.1">
    <property type="nucleotide sequence ID" value="NZ_FOIZ01000001.1"/>
</dbReference>
<evidence type="ECO:0000313" key="2">
    <source>
        <dbReference type="Proteomes" id="UP000199167"/>
    </source>
</evidence>
<dbReference type="EMBL" id="FOIZ01000001">
    <property type="protein sequence ID" value="SEW30089.1"/>
    <property type="molecule type" value="Genomic_DNA"/>
</dbReference>
<proteinExistence type="predicted"/>
<sequence length="132" mass="15058">MLKGIDIRYATRPSSDDKTLMDLRQQLRQEEDRHQTLQFKLNFLGDRLQAALDAGRADNAAEAAKMFARLKEDLAIRFKMIVDLNREIATLDPRPKAKAPELTPRDPEKDDALISRVLSRIENLTQSKALPC</sequence>